<protein>
    <recommendedName>
        <fullName evidence="4">Phytase-like domain-containing protein</fullName>
    </recommendedName>
</protein>
<keyword evidence="1" id="KW-0732">Signal</keyword>
<dbReference type="EMBL" id="KZ301984">
    <property type="protein sequence ID" value="PFH51772.1"/>
    <property type="molecule type" value="Genomic_DNA"/>
</dbReference>
<dbReference type="AlphaFoldDB" id="A0A2A9NVR7"/>
<gene>
    <name evidence="2" type="ORF">AMATHDRAFT_58239</name>
</gene>
<evidence type="ECO:0000256" key="1">
    <source>
        <dbReference type="SAM" id="SignalP"/>
    </source>
</evidence>
<reference evidence="2 3" key="1">
    <citation type="submission" date="2014-02" db="EMBL/GenBank/DDBJ databases">
        <title>Transposable element dynamics among asymbiotic and ectomycorrhizal Amanita fungi.</title>
        <authorList>
            <consortium name="DOE Joint Genome Institute"/>
            <person name="Hess J."/>
            <person name="Skrede I."/>
            <person name="Wolfe B."/>
            <person name="LaButti K."/>
            <person name="Ohm R.A."/>
            <person name="Grigoriev I.V."/>
            <person name="Pringle A."/>
        </authorList>
    </citation>
    <scope>NUCLEOTIDE SEQUENCE [LARGE SCALE GENOMIC DNA]</scope>
    <source>
        <strain evidence="2 3">SKay4041</strain>
    </source>
</reference>
<dbReference type="Proteomes" id="UP000242287">
    <property type="component" value="Unassembled WGS sequence"/>
</dbReference>
<sequence>MMVVAFVKFWVLLLSLSSALLSIHAAPYETNGERMARGLPPARPKFGRYVPGVVTREGPTAVSGAKYARTSPTPPTPFKGRLQVRTNEGHVLGNVRNWAGPASISGINFLGPDQDSIVEVLTTNPQKEPINIVVKNPAFDPPFFVGASANPSNSHIGLGLRNPLAFTNVDSTPPNSPPVPRGDRLVESAIWSFDHKTLELKAQWVNPDHSKPPTILAYDIRNNVLFFTGDIDAYNRDNSFPASAVHMFLLRE</sequence>
<accession>A0A2A9NVR7</accession>
<name>A0A2A9NVR7_9AGAR</name>
<dbReference type="STRING" id="703135.A0A2A9NVR7"/>
<evidence type="ECO:0000313" key="3">
    <source>
        <dbReference type="Proteomes" id="UP000242287"/>
    </source>
</evidence>
<evidence type="ECO:0008006" key="4">
    <source>
        <dbReference type="Google" id="ProtNLM"/>
    </source>
</evidence>
<evidence type="ECO:0000313" key="2">
    <source>
        <dbReference type="EMBL" id="PFH51772.1"/>
    </source>
</evidence>
<keyword evidence="3" id="KW-1185">Reference proteome</keyword>
<organism evidence="2 3">
    <name type="scientific">Amanita thiersii Skay4041</name>
    <dbReference type="NCBI Taxonomy" id="703135"/>
    <lineage>
        <taxon>Eukaryota</taxon>
        <taxon>Fungi</taxon>
        <taxon>Dikarya</taxon>
        <taxon>Basidiomycota</taxon>
        <taxon>Agaricomycotina</taxon>
        <taxon>Agaricomycetes</taxon>
        <taxon>Agaricomycetidae</taxon>
        <taxon>Agaricales</taxon>
        <taxon>Pluteineae</taxon>
        <taxon>Amanitaceae</taxon>
        <taxon>Amanita</taxon>
    </lineage>
</organism>
<feature type="signal peptide" evidence="1">
    <location>
        <begin position="1"/>
        <end position="25"/>
    </location>
</feature>
<dbReference type="OrthoDB" id="3167181at2759"/>
<proteinExistence type="predicted"/>
<feature type="chain" id="PRO_5013219352" description="Phytase-like domain-containing protein" evidence="1">
    <location>
        <begin position="26"/>
        <end position="252"/>
    </location>
</feature>